<organism evidence="1 2">
    <name type="scientific">Grifola frondosa</name>
    <name type="common">Maitake</name>
    <name type="synonym">Polyporus frondosus</name>
    <dbReference type="NCBI Taxonomy" id="5627"/>
    <lineage>
        <taxon>Eukaryota</taxon>
        <taxon>Fungi</taxon>
        <taxon>Dikarya</taxon>
        <taxon>Basidiomycota</taxon>
        <taxon>Agaricomycotina</taxon>
        <taxon>Agaricomycetes</taxon>
        <taxon>Polyporales</taxon>
        <taxon>Grifolaceae</taxon>
        <taxon>Grifola</taxon>
    </lineage>
</organism>
<dbReference type="PANTHER" id="PTHR47345">
    <property type="entry name" value="CUT9-INTERACTING PROTEIN SCN1"/>
    <property type="match status" value="1"/>
</dbReference>
<dbReference type="Pfam" id="PF01026">
    <property type="entry name" value="TatD_DNase"/>
    <property type="match status" value="1"/>
</dbReference>
<gene>
    <name evidence="1" type="primary">scn1</name>
    <name evidence="1" type="ORF">A0H81_01533</name>
</gene>
<keyword evidence="2" id="KW-1185">Reference proteome</keyword>
<dbReference type="PANTHER" id="PTHR47345:SF1">
    <property type="entry name" value="CUT9-INTERACTING PROTEIN SCN1"/>
    <property type="match status" value="1"/>
</dbReference>
<dbReference type="InterPro" id="IPR032466">
    <property type="entry name" value="Metal_Hydrolase"/>
</dbReference>
<dbReference type="Gene3D" id="3.20.20.140">
    <property type="entry name" value="Metal-dependent hydrolases"/>
    <property type="match status" value="1"/>
</dbReference>
<dbReference type="Proteomes" id="UP000092993">
    <property type="component" value="Unassembled WGS sequence"/>
</dbReference>
<proteinExistence type="predicted"/>
<protein>
    <submittedName>
        <fullName evidence="1">Cut9-interacting protein scn1</fullName>
    </submittedName>
</protein>
<dbReference type="OrthoDB" id="413993at2759"/>
<dbReference type="AlphaFoldDB" id="A0A1C7MU12"/>
<dbReference type="SUPFAM" id="SSF51556">
    <property type="entry name" value="Metallo-dependent hydrolases"/>
    <property type="match status" value="1"/>
</dbReference>
<evidence type="ECO:0000313" key="2">
    <source>
        <dbReference type="Proteomes" id="UP000092993"/>
    </source>
</evidence>
<dbReference type="OMA" id="VPCFGWH"/>
<dbReference type="InterPro" id="IPR001130">
    <property type="entry name" value="TatD-like"/>
</dbReference>
<sequence length="342" mass="38236">MMSDRPSPFATVPRSVLQHVVDVHCHPTDSDTPPGLLAALPIRLCAMATRQNDQPLVRALAHAHPDKIVPCFGYHPWFAHWIALAPVASKAEHYRALFLDAPTPTADLVAAFDRLLPYLPDPIILAEVLAGLRADLTTFPSAMLGEVGLDRACRIPYASPECPPYSAAEADTPRALSPFTIPLAHQLAVLEAQLALAAELGRNVSMHSVKCQQSWHQIEKKHTNVFLSLSTVINARSPAHKALITACSPHRILVESDFHDVQYSAERTWEMLLIIAEVKGWHVEESWDEDYEKAGEERWGAVRRLEENWKAFERGGHRPATKKNDRRKLLLEEWESDEGDSE</sequence>
<comment type="caution">
    <text evidence="1">The sequence shown here is derived from an EMBL/GenBank/DDBJ whole genome shotgun (WGS) entry which is preliminary data.</text>
</comment>
<accession>A0A1C7MU12</accession>
<name>A0A1C7MU12_GRIFR</name>
<dbReference type="GO" id="GO:0016788">
    <property type="term" value="F:hydrolase activity, acting on ester bonds"/>
    <property type="evidence" value="ECO:0007669"/>
    <property type="project" value="InterPro"/>
</dbReference>
<dbReference type="EMBL" id="LUGG01000001">
    <property type="protein sequence ID" value="OBZ79886.1"/>
    <property type="molecule type" value="Genomic_DNA"/>
</dbReference>
<reference evidence="1 2" key="1">
    <citation type="submission" date="2016-03" db="EMBL/GenBank/DDBJ databases">
        <title>Whole genome sequencing of Grifola frondosa 9006-11.</title>
        <authorList>
            <person name="Min B."/>
            <person name="Park H."/>
            <person name="Kim J.-G."/>
            <person name="Cho H."/>
            <person name="Oh Y.-L."/>
            <person name="Kong W.-S."/>
            <person name="Choi I.-G."/>
        </authorList>
    </citation>
    <scope>NUCLEOTIDE SEQUENCE [LARGE SCALE GENOMIC DNA]</scope>
    <source>
        <strain evidence="1 2">9006-11</strain>
    </source>
</reference>
<dbReference type="InterPro" id="IPR053044">
    <property type="entry name" value="Metallo-hydrolase/TatD-type"/>
</dbReference>
<evidence type="ECO:0000313" key="1">
    <source>
        <dbReference type="EMBL" id="OBZ79886.1"/>
    </source>
</evidence>